<evidence type="ECO:0000313" key="1">
    <source>
        <dbReference type="Proteomes" id="UP000887576"/>
    </source>
</evidence>
<sequence length="493" mass="54730">MTEVSDPMEVDLMNIDETKQFDEIHVNDFKDNRQIRIAAHSHITGLGLDETGKPISGKCGLIGQDEAREACGILVELIKQKKMSGKAILFAGPPGTGKTALAMAIAKELGEKVPFCPIVASEVYSSEVKKTEMLMEGIRKSIAIKMVDRVKYYEGEVTEITPIEDTTAATAYGKVFKYITINLRSTAGWKKLQIDNELSTAGWKKLQIDNELYDSILKQNIEVGDVIYIDTSNGIVKRKGRCEAYRPDYDIEQDTYVPLPVGNVDKFNDEVRYVTLHSMDQSNAAPRGTRDGGLSGFLQRALKQKKTEITERLREEVNKVVNSYIENGKAELYPGVLFIDEVHMLDMECFTFLHRALESTVSPIIIFATNRGMTPLRNSDEVVALGMPPDILDRVLTVFLRCYNDKEIKSIVSIRASAEGVSLTAAALQKLAKKGGETSLRYVMQLLTPCKLMNTGNGPVDVNVVDQVMDLFIDGQKSGKLALEAQKKKEVST</sequence>
<name>A0AC34RIE0_9BILA</name>
<dbReference type="WBParaSite" id="JU765_v2.g712.t1">
    <property type="protein sequence ID" value="JU765_v2.g712.t1"/>
    <property type="gene ID" value="JU765_v2.g712"/>
</dbReference>
<dbReference type="Proteomes" id="UP000887576">
    <property type="component" value="Unplaced"/>
</dbReference>
<accession>A0AC34RIE0</accession>
<evidence type="ECO:0000313" key="2">
    <source>
        <dbReference type="WBParaSite" id="JU765_v2.g712.t1"/>
    </source>
</evidence>
<organism evidence="1 2">
    <name type="scientific">Panagrolaimus sp. JU765</name>
    <dbReference type="NCBI Taxonomy" id="591449"/>
    <lineage>
        <taxon>Eukaryota</taxon>
        <taxon>Metazoa</taxon>
        <taxon>Ecdysozoa</taxon>
        <taxon>Nematoda</taxon>
        <taxon>Chromadorea</taxon>
        <taxon>Rhabditida</taxon>
        <taxon>Tylenchina</taxon>
        <taxon>Panagrolaimomorpha</taxon>
        <taxon>Panagrolaimoidea</taxon>
        <taxon>Panagrolaimidae</taxon>
        <taxon>Panagrolaimus</taxon>
    </lineage>
</organism>
<protein>
    <submittedName>
        <fullName evidence="2">RuvB-like helicase</fullName>
    </submittedName>
</protein>
<reference evidence="2" key="1">
    <citation type="submission" date="2022-11" db="UniProtKB">
        <authorList>
            <consortium name="WormBaseParasite"/>
        </authorList>
    </citation>
    <scope>IDENTIFICATION</scope>
</reference>
<proteinExistence type="predicted"/>